<dbReference type="EMBL" id="KL596895">
    <property type="protein sequence ID" value="KER22506.1"/>
    <property type="molecule type" value="Genomic_DNA"/>
</dbReference>
<accession>A0A074Z5U1</accession>
<sequence length="175" mass="18768">MTLSFFGAIRTPTNPPVMLHSDCKTMIMPDVSCVFDVVVIAAAVELPLTARAKVQNTACTPLSSSLSTCGAGTCPREPGEPRERFEMPNSVCQKTIDTALLLTASSAGPENYMSGRFAHSSATDINILLPVRHCLQLCPIYTYSGASVLTERQTNRGSNSELFGWRASVPPTTPT</sequence>
<dbReference type="AlphaFoldDB" id="A0A074Z5U1"/>
<reference evidence="1 2" key="1">
    <citation type="submission" date="2013-11" db="EMBL/GenBank/DDBJ databases">
        <title>Opisthorchis viverrini - life in the bile duct.</title>
        <authorList>
            <person name="Young N.D."/>
            <person name="Nagarajan N."/>
            <person name="Lin S.J."/>
            <person name="Korhonen P.K."/>
            <person name="Jex A.R."/>
            <person name="Hall R.S."/>
            <person name="Safavi-Hemami H."/>
            <person name="Kaewkong W."/>
            <person name="Bertrand D."/>
            <person name="Gao S."/>
            <person name="Seet Q."/>
            <person name="Wongkham S."/>
            <person name="Teh B.T."/>
            <person name="Wongkham C."/>
            <person name="Intapan P.M."/>
            <person name="Maleewong W."/>
            <person name="Yang X."/>
            <person name="Hu M."/>
            <person name="Wang Z."/>
            <person name="Hofmann A."/>
            <person name="Sternberg P.W."/>
            <person name="Tan P."/>
            <person name="Wang J."/>
            <person name="Gasser R.B."/>
        </authorList>
    </citation>
    <scope>NUCLEOTIDE SEQUENCE [LARGE SCALE GENOMIC DNA]</scope>
</reference>
<evidence type="ECO:0000313" key="1">
    <source>
        <dbReference type="EMBL" id="KER22506.1"/>
    </source>
</evidence>
<proteinExistence type="predicted"/>
<dbReference type="KEGG" id="ovi:T265_14839"/>
<keyword evidence="2" id="KW-1185">Reference proteome</keyword>
<dbReference type="GeneID" id="20329005"/>
<name>A0A074Z5U1_OPIVI</name>
<dbReference type="CTD" id="20329005"/>
<dbReference type="Proteomes" id="UP000054324">
    <property type="component" value="Unassembled WGS sequence"/>
</dbReference>
<gene>
    <name evidence="1" type="ORF">T265_14839</name>
</gene>
<organism evidence="1 2">
    <name type="scientific">Opisthorchis viverrini</name>
    <name type="common">Southeast Asian liver fluke</name>
    <dbReference type="NCBI Taxonomy" id="6198"/>
    <lineage>
        <taxon>Eukaryota</taxon>
        <taxon>Metazoa</taxon>
        <taxon>Spiralia</taxon>
        <taxon>Lophotrochozoa</taxon>
        <taxon>Platyhelminthes</taxon>
        <taxon>Trematoda</taxon>
        <taxon>Digenea</taxon>
        <taxon>Opisthorchiida</taxon>
        <taxon>Opisthorchiata</taxon>
        <taxon>Opisthorchiidae</taxon>
        <taxon>Opisthorchis</taxon>
    </lineage>
</organism>
<dbReference type="RefSeq" id="XP_009173759.1">
    <property type="nucleotide sequence ID" value="XM_009175495.1"/>
</dbReference>
<evidence type="ECO:0000313" key="2">
    <source>
        <dbReference type="Proteomes" id="UP000054324"/>
    </source>
</evidence>
<feature type="non-terminal residue" evidence="1">
    <location>
        <position position="175"/>
    </location>
</feature>
<protein>
    <submittedName>
        <fullName evidence="1">Uncharacterized protein</fullName>
    </submittedName>
</protein>